<comment type="subcellular location">
    <subcellularLocation>
        <location evidence="1">Membrane</location>
        <topology evidence="1">Multi-pass membrane protein</topology>
    </subcellularLocation>
</comment>
<name>A0ABM3QN22_SPIOL</name>
<dbReference type="PANTHER" id="PTHR10783:SF104">
    <property type="entry name" value="PHOSPHATE TRANSPORTER PHO1 HOMOLOG 10"/>
    <property type="match status" value="1"/>
</dbReference>
<sequence length="166" mass="18857">MEEVFGLYRSLLYIVLHIFMYGVDIYSWGHYQVNYALISGQMGSQKVFLLSTMLAVPPIVGFIANSIFSHSKWYAQLIPLAVLLVFVVICIINDSSRYVIKRLCQSLYGVTFLDFFLVDQLTSQVPAMRGFVSYVCHYISPPSLHTFLHYAVAILPYGIRALQVGE</sequence>
<evidence type="ECO:0000256" key="1">
    <source>
        <dbReference type="ARBA" id="ARBA00004141"/>
    </source>
</evidence>
<evidence type="ECO:0000256" key="4">
    <source>
        <dbReference type="ARBA" id="ARBA00023136"/>
    </source>
</evidence>
<evidence type="ECO:0000313" key="7">
    <source>
        <dbReference type="Proteomes" id="UP000813463"/>
    </source>
</evidence>
<keyword evidence="2 5" id="KW-0812">Transmembrane</keyword>
<evidence type="ECO:0000259" key="6">
    <source>
        <dbReference type="Pfam" id="PF03124"/>
    </source>
</evidence>
<feature type="domain" description="EXS" evidence="6">
    <location>
        <begin position="5"/>
        <end position="164"/>
    </location>
</feature>
<feature type="transmembrane region" description="Helical" evidence="5">
    <location>
        <begin position="6"/>
        <end position="26"/>
    </location>
</feature>
<gene>
    <name evidence="8" type="primary">LOC110780103</name>
</gene>
<dbReference type="Pfam" id="PF03124">
    <property type="entry name" value="EXS"/>
    <property type="match status" value="1"/>
</dbReference>
<dbReference type="GeneID" id="110780103"/>
<organism evidence="7 8">
    <name type="scientific">Spinacia oleracea</name>
    <name type="common">Spinach</name>
    <dbReference type="NCBI Taxonomy" id="3562"/>
    <lineage>
        <taxon>Eukaryota</taxon>
        <taxon>Viridiplantae</taxon>
        <taxon>Streptophyta</taxon>
        <taxon>Embryophyta</taxon>
        <taxon>Tracheophyta</taxon>
        <taxon>Spermatophyta</taxon>
        <taxon>Magnoliopsida</taxon>
        <taxon>eudicotyledons</taxon>
        <taxon>Gunneridae</taxon>
        <taxon>Pentapetalae</taxon>
        <taxon>Caryophyllales</taxon>
        <taxon>Chenopodiaceae</taxon>
        <taxon>Chenopodioideae</taxon>
        <taxon>Anserineae</taxon>
        <taxon>Spinacia</taxon>
    </lineage>
</organism>
<keyword evidence="7" id="KW-1185">Reference proteome</keyword>
<evidence type="ECO:0000313" key="8">
    <source>
        <dbReference type="RefSeq" id="XP_056684767.1"/>
    </source>
</evidence>
<evidence type="ECO:0000256" key="2">
    <source>
        <dbReference type="ARBA" id="ARBA00022692"/>
    </source>
</evidence>
<feature type="transmembrane region" description="Helical" evidence="5">
    <location>
        <begin position="47"/>
        <end position="67"/>
    </location>
</feature>
<proteinExistence type="predicted"/>
<dbReference type="Proteomes" id="UP000813463">
    <property type="component" value="Chromosome 5"/>
</dbReference>
<keyword evidence="3 5" id="KW-1133">Transmembrane helix</keyword>
<evidence type="ECO:0000256" key="3">
    <source>
        <dbReference type="ARBA" id="ARBA00022989"/>
    </source>
</evidence>
<keyword evidence="4 5" id="KW-0472">Membrane</keyword>
<evidence type="ECO:0000256" key="5">
    <source>
        <dbReference type="SAM" id="Phobius"/>
    </source>
</evidence>
<reference evidence="7" key="1">
    <citation type="journal article" date="2021" name="Nat. Commun.">
        <title>Genomic analyses provide insights into spinach domestication and the genetic basis of agronomic traits.</title>
        <authorList>
            <person name="Cai X."/>
            <person name="Sun X."/>
            <person name="Xu C."/>
            <person name="Sun H."/>
            <person name="Wang X."/>
            <person name="Ge C."/>
            <person name="Zhang Z."/>
            <person name="Wang Q."/>
            <person name="Fei Z."/>
            <person name="Jiao C."/>
            <person name="Wang Q."/>
        </authorList>
    </citation>
    <scope>NUCLEOTIDE SEQUENCE [LARGE SCALE GENOMIC DNA]</scope>
    <source>
        <strain evidence="7">cv. Varoflay</strain>
    </source>
</reference>
<dbReference type="PANTHER" id="PTHR10783">
    <property type="entry name" value="XENOTROPIC AND POLYTROPIC RETROVIRUS RECEPTOR 1-RELATED"/>
    <property type="match status" value="1"/>
</dbReference>
<protein>
    <submittedName>
        <fullName evidence="8">Phosphate transporter PHO1 homolog 10-like isoform X1</fullName>
    </submittedName>
</protein>
<dbReference type="RefSeq" id="XP_056684767.1">
    <property type="nucleotide sequence ID" value="XM_056828789.1"/>
</dbReference>
<reference evidence="8" key="2">
    <citation type="submission" date="2025-08" db="UniProtKB">
        <authorList>
            <consortium name="RefSeq"/>
        </authorList>
    </citation>
    <scope>IDENTIFICATION</scope>
    <source>
        <tissue evidence="8">Leaf</tissue>
    </source>
</reference>
<feature type="transmembrane region" description="Helical" evidence="5">
    <location>
        <begin position="73"/>
        <end position="92"/>
    </location>
</feature>
<accession>A0ABM3QN22</accession>
<dbReference type="InterPro" id="IPR004342">
    <property type="entry name" value="EXS_C"/>
</dbReference>